<comment type="subcellular location">
    <subcellularLocation>
        <location evidence="1">Secreted</location>
    </subcellularLocation>
</comment>
<evidence type="ECO:0000256" key="6">
    <source>
        <dbReference type="SAM" id="SignalP"/>
    </source>
</evidence>
<evidence type="ECO:0000256" key="3">
    <source>
        <dbReference type="ARBA" id="ARBA00022525"/>
    </source>
</evidence>
<organism evidence="7 8">
    <name type="scientific">Aedes aegypti</name>
    <name type="common">Yellowfever mosquito</name>
    <name type="synonym">Culex aegypti</name>
    <dbReference type="NCBI Taxonomy" id="7159"/>
    <lineage>
        <taxon>Eukaryota</taxon>
        <taxon>Metazoa</taxon>
        <taxon>Ecdysozoa</taxon>
        <taxon>Arthropoda</taxon>
        <taxon>Hexapoda</taxon>
        <taxon>Insecta</taxon>
        <taxon>Pterygota</taxon>
        <taxon>Neoptera</taxon>
        <taxon>Endopterygota</taxon>
        <taxon>Diptera</taxon>
        <taxon>Nematocera</taxon>
        <taxon>Culicoidea</taxon>
        <taxon>Culicidae</taxon>
        <taxon>Culicinae</taxon>
        <taxon>Aedini</taxon>
        <taxon>Aedes</taxon>
        <taxon>Stegomyia</taxon>
    </lineage>
</organism>
<dbReference type="Gene3D" id="1.10.238.20">
    <property type="entry name" value="Pheromone/general odorant binding protein domain"/>
    <property type="match status" value="1"/>
</dbReference>
<dbReference type="Pfam" id="PF01395">
    <property type="entry name" value="PBP_GOBP"/>
    <property type="match status" value="1"/>
</dbReference>
<accession>Q17L36</accession>
<evidence type="ECO:0000256" key="5">
    <source>
        <dbReference type="ARBA" id="ARBA00023157"/>
    </source>
</evidence>
<dbReference type="InterPro" id="IPR036728">
    <property type="entry name" value="PBP_GOBP_sf"/>
</dbReference>
<protein>
    <submittedName>
        <fullName evidence="7">AAEL001487-PA</fullName>
    </submittedName>
</protein>
<evidence type="ECO:0000256" key="1">
    <source>
        <dbReference type="ARBA" id="ARBA00004613"/>
    </source>
</evidence>
<dbReference type="PaxDb" id="7159-AAEL001487-PA"/>
<reference evidence="7" key="2">
    <citation type="journal article" date="2007" name="Science">
        <title>Genome sequence of Aedes aegypti, a major arbovirus vector.</title>
        <authorList>
            <person name="Nene V."/>
            <person name="Wortman J.R."/>
            <person name="Lawson D."/>
            <person name="Haas B."/>
            <person name="Kodira C."/>
            <person name="Tu Z.J."/>
            <person name="Loftus B."/>
            <person name="Xi Z."/>
            <person name="Megy K."/>
            <person name="Grabherr M."/>
            <person name="Ren Q."/>
            <person name="Zdobnov E.M."/>
            <person name="Lobo N.F."/>
            <person name="Campbell K.S."/>
            <person name="Brown S.E."/>
            <person name="Bonaldo M.F."/>
            <person name="Zhu J."/>
            <person name="Sinkins S.P."/>
            <person name="Hogenkamp D.G."/>
            <person name="Amedeo P."/>
            <person name="Arensburger P."/>
            <person name="Atkinson P.W."/>
            <person name="Bidwell S."/>
            <person name="Biedler J."/>
            <person name="Birney E."/>
            <person name="Bruggner R.V."/>
            <person name="Costas J."/>
            <person name="Coy M.R."/>
            <person name="Crabtree J."/>
            <person name="Crawford M."/>
            <person name="Debruyn B."/>
            <person name="Decaprio D."/>
            <person name="Eiglmeier K."/>
            <person name="Eisenstadt E."/>
            <person name="El-Dorry H."/>
            <person name="Gelbart W.M."/>
            <person name="Gomes S.L."/>
            <person name="Hammond M."/>
            <person name="Hannick L.I."/>
            <person name="Hogan J.R."/>
            <person name="Holmes M.H."/>
            <person name="Jaffe D."/>
            <person name="Johnston J.S."/>
            <person name="Kennedy R.C."/>
            <person name="Koo H."/>
            <person name="Kravitz S."/>
            <person name="Kriventseva E.V."/>
            <person name="Kulp D."/>
            <person name="Labutti K."/>
            <person name="Lee E."/>
            <person name="Li S."/>
            <person name="Lovin D.D."/>
            <person name="Mao C."/>
            <person name="Mauceli E."/>
            <person name="Menck C.F."/>
            <person name="Miller J.R."/>
            <person name="Montgomery P."/>
            <person name="Mori A."/>
            <person name="Nascimento A.L."/>
            <person name="Naveira H.F."/>
            <person name="Nusbaum C."/>
            <person name="O'leary S."/>
            <person name="Orvis J."/>
            <person name="Pertea M."/>
            <person name="Quesneville H."/>
            <person name="Reidenbach K.R."/>
            <person name="Rogers Y.H."/>
            <person name="Roth C.W."/>
            <person name="Schneider J.R."/>
            <person name="Schatz M."/>
            <person name="Shumway M."/>
            <person name="Stanke M."/>
            <person name="Stinson E.O."/>
            <person name="Tubio J.M."/>
            <person name="Vanzee J.P."/>
            <person name="Verjovski-Almeida S."/>
            <person name="Werner D."/>
            <person name="White O."/>
            <person name="Wyder S."/>
            <person name="Zeng Q."/>
            <person name="Zhao Q."/>
            <person name="Zhao Y."/>
            <person name="Hill C.A."/>
            <person name="Raikhel A.S."/>
            <person name="Soares M.B."/>
            <person name="Knudson D.L."/>
            <person name="Lee N.H."/>
            <person name="Galagan J."/>
            <person name="Salzberg S.L."/>
            <person name="Paulsen I.T."/>
            <person name="Dimopoulos G."/>
            <person name="Collins F.H."/>
            <person name="Birren B."/>
            <person name="Fraser-Liggett C.M."/>
            <person name="Severson D.W."/>
        </authorList>
    </citation>
    <scope>NUCLEOTIDE SEQUENCE [LARGE SCALE GENOMIC DNA]</scope>
    <source>
        <strain evidence="7">Liverpool</strain>
    </source>
</reference>
<dbReference type="GO" id="GO:0007608">
    <property type="term" value="P:sensory perception of smell"/>
    <property type="evidence" value="ECO:0007669"/>
    <property type="project" value="TreeGrafter"/>
</dbReference>
<dbReference type="GO" id="GO:0005549">
    <property type="term" value="F:odorant binding"/>
    <property type="evidence" value="ECO:0007669"/>
    <property type="project" value="InterPro"/>
</dbReference>
<dbReference type="InterPro" id="IPR006170">
    <property type="entry name" value="PBP/GOBP"/>
</dbReference>
<feature type="chain" id="PRO_5014308175" evidence="6">
    <location>
        <begin position="22"/>
        <end position="305"/>
    </location>
</feature>
<keyword evidence="5" id="KW-1015">Disulfide bond</keyword>
<evidence type="ECO:0000256" key="4">
    <source>
        <dbReference type="ARBA" id="ARBA00022729"/>
    </source>
</evidence>
<gene>
    <name evidence="7" type="ORF">AaeL_AAEL001487</name>
</gene>
<evidence type="ECO:0000256" key="2">
    <source>
        <dbReference type="ARBA" id="ARBA00008098"/>
    </source>
</evidence>
<keyword evidence="3" id="KW-0964">Secreted</keyword>
<proteinExistence type="inferred from homology"/>
<comment type="similarity">
    <text evidence="2">Belongs to the PBP/GOBP family.</text>
</comment>
<name>Q17L36_AEDAE</name>
<sequence>MNFDLTLFSIVVLLAISTANATRSPSLKTIDQAVKECGTLWNVSPDYFEDFVRTGTGNSTQLKELVRCASIWCRWCNVSAHDVVYEVLQNYFNPSPDDPCFLNRTERCMKASLKDLPYTEVLERAFVSFLCYYQQYGNLNRSVQFIPYMLPQEQQVALDTLVIHSVPLETLRNFNDGVFKEGTFEFLLRTLLVRLNLYSDRAGPDVKRLYNQDGNESYLTPETAACIAEARKNCPSDRCKLVSNTLKNCLPQVYDDAVSLIKDAARMILQRMFCVQDLELNPILVERLVAKGAEEIFTNRHDCVI</sequence>
<dbReference type="OMA" id="EARKNCP"/>
<dbReference type="PANTHER" id="PTHR11857:SF46">
    <property type="entry name" value="GENERAL ODORANT-BINDING PROTEIN 99A-RELATED"/>
    <property type="match status" value="1"/>
</dbReference>
<keyword evidence="4 6" id="KW-0732">Signal</keyword>
<dbReference type="Proteomes" id="UP000682892">
    <property type="component" value="Unassembled WGS sequence"/>
</dbReference>
<evidence type="ECO:0000313" key="7">
    <source>
        <dbReference type="EMBL" id="EAT47390.1"/>
    </source>
</evidence>
<dbReference type="GO" id="GO:0005615">
    <property type="term" value="C:extracellular space"/>
    <property type="evidence" value="ECO:0007669"/>
    <property type="project" value="TreeGrafter"/>
</dbReference>
<dbReference type="AlphaFoldDB" id="Q17L36"/>
<feature type="signal peptide" evidence="6">
    <location>
        <begin position="1"/>
        <end position="21"/>
    </location>
</feature>
<reference evidence="7" key="1">
    <citation type="submission" date="2005-10" db="EMBL/GenBank/DDBJ databases">
        <authorList>
            <person name="Loftus B.J."/>
            <person name="Nene V.M."/>
            <person name="Hannick L.I."/>
            <person name="Bidwell S."/>
            <person name="Haas B."/>
            <person name="Amedeo P."/>
            <person name="Orvis J."/>
            <person name="Wortman J.R."/>
            <person name="White O.R."/>
            <person name="Salzberg S."/>
            <person name="Shumway M."/>
            <person name="Koo H."/>
            <person name="Zhao Y."/>
            <person name="Holmes M."/>
            <person name="Miller J."/>
            <person name="Schatz M."/>
            <person name="Pop M."/>
            <person name="Pai G."/>
            <person name="Utterback T."/>
            <person name="Rogers Y.-H."/>
            <person name="Kravitz S."/>
            <person name="Fraser C.M."/>
        </authorList>
    </citation>
    <scope>NUCLEOTIDE SEQUENCE</scope>
    <source>
        <strain evidence="7">Liverpool</strain>
    </source>
</reference>
<dbReference type="VEuPathDB" id="VectorBase:AAEL001487"/>
<dbReference type="EMBL" id="CH477219">
    <property type="protein sequence ID" value="EAT47390.1"/>
    <property type="molecule type" value="Genomic_DNA"/>
</dbReference>
<reference evidence="7" key="3">
    <citation type="submission" date="2012-09" db="EMBL/GenBank/DDBJ databases">
        <authorList>
            <consortium name="VectorBase"/>
        </authorList>
    </citation>
    <scope>NUCLEOTIDE SEQUENCE</scope>
    <source>
        <strain evidence="7">Liverpool</strain>
    </source>
</reference>
<dbReference type="SUPFAM" id="SSF47565">
    <property type="entry name" value="Insect pheromone/odorant-binding proteins"/>
    <property type="match status" value="1"/>
</dbReference>
<evidence type="ECO:0000313" key="8">
    <source>
        <dbReference type="Proteomes" id="UP000682892"/>
    </source>
</evidence>
<dbReference type="PhylomeDB" id="Q17L36"/>
<dbReference type="PANTHER" id="PTHR11857">
    <property type="entry name" value="ODORANT BINDING PROTEIN-RELATED"/>
    <property type="match status" value="1"/>
</dbReference>
<dbReference type="HOGENOM" id="CLU_057764_1_1_1"/>